<keyword evidence="4" id="KW-1185">Reference proteome</keyword>
<evidence type="ECO:0000313" key="3">
    <source>
        <dbReference type="EMBL" id="KLO16857.1"/>
    </source>
</evidence>
<organism evidence="3 4">
    <name type="scientific">Schizopora paradoxa</name>
    <dbReference type="NCBI Taxonomy" id="27342"/>
    <lineage>
        <taxon>Eukaryota</taxon>
        <taxon>Fungi</taxon>
        <taxon>Dikarya</taxon>
        <taxon>Basidiomycota</taxon>
        <taxon>Agaricomycotina</taxon>
        <taxon>Agaricomycetes</taxon>
        <taxon>Hymenochaetales</taxon>
        <taxon>Schizoporaceae</taxon>
        <taxon>Schizopora</taxon>
    </lineage>
</organism>
<feature type="coiled-coil region" evidence="1">
    <location>
        <begin position="165"/>
        <end position="195"/>
    </location>
</feature>
<feature type="compositionally biased region" description="Low complexity" evidence="2">
    <location>
        <begin position="8"/>
        <end position="21"/>
    </location>
</feature>
<feature type="compositionally biased region" description="Basic and acidic residues" evidence="2">
    <location>
        <begin position="70"/>
        <end position="79"/>
    </location>
</feature>
<feature type="compositionally biased region" description="Polar residues" evidence="2">
    <location>
        <begin position="80"/>
        <end position="89"/>
    </location>
</feature>
<keyword evidence="1" id="KW-0175">Coiled coil</keyword>
<reference evidence="3 4" key="1">
    <citation type="submission" date="2015-04" db="EMBL/GenBank/DDBJ databases">
        <title>Complete genome sequence of Schizopora paradoxa KUC8140, a cosmopolitan wood degrader in East Asia.</title>
        <authorList>
            <consortium name="DOE Joint Genome Institute"/>
            <person name="Min B."/>
            <person name="Park H."/>
            <person name="Jang Y."/>
            <person name="Kim J.-J."/>
            <person name="Kim K.H."/>
            <person name="Pangilinan J."/>
            <person name="Lipzen A."/>
            <person name="Riley R."/>
            <person name="Grigoriev I.V."/>
            <person name="Spatafora J.W."/>
            <person name="Choi I.-G."/>
        </authorList>
    </citation>
    <scope>NUCLEOTIDE SEQUENCE [LARGE SCALE GENOMIC DNA]</scope>
    <source>
        <strain evidence="3 4">KUC8140</strain>
    </source>
</reference>
<dbReference type="InParanoid" id="A0A0H2RZ02"/>
<feature type="compositionally biased region" description="Acidic residues" evidence="2">
    <location>
        <begin position="248"/>
        <end position="270"/>
    </location>
</feature>
<feature type="region of interest" description="Disordered" evidence="2">
    <location>
        <begin position="1"/>
        <end position="23"/>
    </location>
</feature>
<proteinExistence type="predicted"/>
<gene>
    <name evidence="3" type="ORF">SCHPADRAFT_994821</name>
</gene>
<feature type="compositionally biased region" description="Polar residues" evidence="2">
    <location>
        <begin position="284"/>
        <end position="299"/>
    </location>
</feature>
<name>A0A0H2RZ02_9AGAM</name>
<feature type="compositionally biased region" description="Polar residues" evidence="2">
    <location>
        <begin position="315"/>
        <end position="329"/>
    </location>
</feature>
<accession>A0A0H2RZ02</accession>
<dbReference type="AlphaFoldDB" id="A0A0H2RZ02"/>
<feature type="region of interest" description="Disordered" evidence="2">
    <location>
        <begin position="59"/>
        <end position="124"/>
    </location>
</feature>
<evidence type="ECO:0000256" key="2">
    <source>
        <dbReference type="SAM" id="MobiDB-lite"/>
    </source>
</evidence>
<evidence type="ECO:0000313" key="4">
    <source>
        <dbReference type="Proteomes" id="UP000053477"/>
    </source>
</evidence>
<dbReference type="Proteomes" id="UP000053477">
    <property type="component" value="Unassembled WGS sequence"/>
</dbReference>
<feature type="region of interest" description="Disordered" evidence="2">
    <location>
        <begin position="234"/>
        <end position="447"/>
    </location>
</feature>
<sequence length="447" mass="48116">MASQAFTAIASAQASRRQALAMSPPDFAVKRQAMNATASNSRSFRLSSNVNKIIEKGKELLARRSTRLGPHSERDELHSAQHQQASTASPAPAEDARPANHSPTTTPPTPSGSGIAPSNDDAAQHAIHSAAPKTLQASIPNEHSTPGAPEEPPNPDGPKEPMLEFEDLQAHVDLLNEKKEQLDALNSKNMKSLNDLLSCATVMRIRFRGVMEEARRMEQLVLQCAREGALVAGTAEDGEQDAEHVDEVEGTLSEEEIEEEEETRDEEVAEADSSLPRVIRKRVSGQTSASADTEKSPSSLRKRARGDFDGESEAGPSNVTANADDTPTRASKKRRNEAPRATSQQAGEPSGSAAPRITVNRDGPLVTPPAIEEDHHRGKSKGKKPMRGEKKERSPSPAGSPTGKSKGKRKADEVDLDDEFSGSPTTKKSKRNISPRPTSKSPSRRLS</sequence>
<protein>
    <submittedName>
        <fullName evidence="3">Uncharacterized protein</fullName>
    </submittedName>
</protein>
<evidence type="ECO:0000256" key="1">
    <source>
        <dbReference type="SAM" id="Coils"/>
    </source>
</evidence>
<dbReference type="EMBL" id="KQ085911">
    <property type="protein sequence ID" value="KLO16857.1"/>
    <property type="molecule type" value="Genomic_DNA"/>
</dbReference>
<feature type="region of interest" description="Disordered" evidence="2">
    <location>
        <begin position="138"/>
        <end position="162"/>
    </location>
</feature>